<keyword evidence="1" id="KW-0732">Signal</keyword>
<name>A0A2H0VCW3_9BACT</name>
<dbReference type="Proteomes" id="UP000230557">
    <property type="component" value="Unassembled WGS sequence"/>
</dbReference>
<sequence>MTLKSLALFSFVSAFLGSSNVFAGAIPNTQAMIRNDQVACIVTQVDRYLFASGETVEVSARSGNVSCPAPQVVEASDKGLVFYNPLWLTLIRWNGTGWDRVSDIPARLEPGQFARQKIVEYESLPNGRYALTTVSGRGLGPWYFLESINFVVGGTEEDPYAVVTGSSGFDPDRRTPYIRSARVAVDGYLYFRGFLGNSTVVVKGYLYQLRKEVTEFLPVEFEIVDPKDQTVFINQPFVRGGQFDLAWVRVKLPKNSLDPSRSVYASITADGGGITVQGVVYDPTDPAANFFGFNTF</sequence>
<protein>
    <submittedName>
        <fullName evidence="2">Uncharacterized protein</fullName>
    </submittedName>
</protein>
<dbReference type="EMBL" id="PFAJ01000052">
    <property type="protein sequence ID" value="PIR96948.1"/>
    <property type="molecule type" value="Genomic_DNA"/>
</dbReference>
<evidence type="ECO:0000256" key="1">
    <source>
        <dbReference type="SAM" id="SignalP"/>
    </source>
</evidence>
<gene>
    <name evidence="2" type="ORF">COT91_03915</name>
</gene>
<dbReference type="AlphaFoldDB" id="A0A2H0VCW3"/>
<evidence type="ECO:0000313" key="3">
    <source>
        <dbReference type="Proteomes" id="UP000230557"/>
    </source>
</evidence>
<organism evidence="2 3">
    <name type="scientific">Candidatus Doudnabacteria bacterium CG10_big_fil_rev_8_21_14_0_10_41_10</name>
    <dbReference type="NCBI Taxonomy" id="1974551"/>
    <lineage>
        <taxon>Bacteria</taxon>
        <taxon>Candidatus Doudnaibacteriota</taxon>
    </lineage>
</organism>
<evidence type="ECO:0000313" key="2">
    <source>
        <dbReference type="EMBL" id="PIR96948.1"/>
    </source>
</evidence>
<comment type="caution">
    <text evidence="2">The sequence shown here is derived from an EMBL/GenBank/DDBJ whole genome shotgun (WGS) entry which is preliminary data.</text>
</comment>
<accession>A0A2H0VCW3</accession>
<proteinExistence type="predicted"/>
<feature type="signal peptide" evidence="1">
    <location>
        <begin position="1"/>
        <end position="23"/>
    </location>
</feature>
<feature type="chain" id="PRO_5013607834" evidence="1">
    <location>
        <begin position="24"/>
        <end position="296"/>
    </location>
</feature>
<reference evidence="3" key="1">
    <citation type="submission" date="2017-09" db="EMBL/GenBank/DDBJ databases">
        <title>Depth-based differentiation of microbial function through sediment-hosted aquifers and enrichment of novel symbionts in the deep terrestrial subsurface.</title>
        <authorList>
            <person name="Probst A.J."/>
            <person name="Ladd B."/>
            <person name="Jarett J.K."/>
            <person name="Geller-Mcgrath D.E."/>
            <person name="Sieber C.M.K."/>
            <person name="Emerson J.B."/>
            <person name="Anantharaman K."/>
            <person name="Thomas B.C."/>
            <person name="Malmstrom R."/>
            <person name="Stieglmeier M."/>
            <person name="Klingl A."/>
            <person name="Woyke T."/>
            <person name="Ryan C.M."/>
            <person name="Banfield J.F."/>
        </authorList>
    </citation>
    <scope>NUCLEOTIDE SEQUENCE [LARGE SCALE GENOMIC DNA]</scope>
</reference>